<dbReference type="KEGG" id="pmet:G4Y79_15325"/>
<name>A0A7S8ID75_9CHLR</name>
<dbReference type="AlphaFoldDB" id="A0A7S8ID75"/>
<protein>
    <submittedName>
        <fullName evidence="1">Uncharacterized protein</fullName>
    </submittedName>
</protein>
<evidence type="ECO:0000313" key="2">
    <source>
        <dbReference type="Proteomes" id="UP000594468"/>
    </source>
</evidence>
<sequence length="570" mass="63822">MSGTNLIAPEESGVWRRADIFVLIDFDRDDDFSDAYEDVTDYLFQVDWHIGAHQPYQLMADETELTMMLDNSDRRFSPENPDGPYYGQLDSYLKVKVEIRYEGTVYPMYLGYIDSIKPEPGDRIDCTIRCVGAKQQLQDQNIAVPLLTNVRSDQAIKVILEKLVLPPAMNSDAWFLGVPGSCELGIGTYLGDSTVAMSLETGLVSFPYVADNWDVDFHGNQYVGEDWSSGFKGWDAIADIVKAERGRFLFDREGKAVFWNRAHTQTQYISFGGFGTDAIYDYVPSPTIDLSGYSWGDDIANEIEVTSYPRSIEGGPSIIYELDEPVSVRAGQTRTITAKFTPDDTEDQISAINPYIQALTYRGRLTFGIEWLADKAKVTITNVAQTGQWASGGNATTTGWQSSSSAVYPSSDDFDLDGELTSLVLMGTKLTAFEEVTASVEDGVSRSLYGPRQYRIDAKLLNDPNDAHAIAEYELAKRKDSYGAWKTVKMKPINAKSIERVLFAVLGRKYQLTDETNGHQRDYMLVGEKHSWNRRSGVETELYFELLDKQLGWMLGTVYGELGVGTRLGY</sequence>
<dbReference type="RefSeq" id="WP_195169147.1">
    <property type="nucleotide sequence ID" value="NZ_CP062983.1"/>
</dbReference>
<reference evidence="1 2" key="1">
    <citation type="submission" date="2020-02" db="EMBL/GenBank/DDBJ databases">
        <authorList>
            <person name="Zheng R.K."/>
            <person name="Sun C.M."/>
        </authorList>
    </citation>
    <scope>NUCLEOTIDE SEQUENCE [LARGE SCALE GENOMIC DNA]</scope>
    <source>
        <strain evidence="2">rifampicinis</strain>
    </source>
</reference>
<gene>
    <name evidence="1" type="ORF">G4Y79_15325</name>
</gene>
<accession>A0A7S8ID75</accession>
<dbReference type="EMBL" id="CP062983">
    <property type="protein sequence ID" value="QPC81074.1"/>
    <property type="molecule type" value="Genomic_DNA"/>
</dbReference>
<organism evidence="1 2">
    <name type="scientific">Phototrophicus methaneseepsis</name>
    <dbReference type="NCBI Taxonomy" id="2710758"/>
    <lineage>
        <taxon>Bacteria</taxon>
        <taxon>Bacillati</taxon>
        <taxon>Chloroflexota</taxon>
        <taxon>Candidatus Thermofontia</taxon>
        <taxon>Phototrophicales</taxon>
        <taxon>Phototrophicaceae</taxon>
        <taxon>Phototrophicus</taxon>
    </lineage>
</organism>
<proteinExistence type="predicted"/>
<dbReference type="Proteomes" id="UP000594468">
    <property type="component" value="Chromosome"/>
</dbReference>
<evidence type="ECO:0000313" key="1">
    <source>
        <dbReference type="EMBL" id="QPC81074.1"/>
    </source>
</evidence>
<keyword evidence="2" id="KW-1185">Reference proteome</keyword>